<dbReference type="AlphaFoldDB" id="A0A1C7M440"/>
<name>A0A1C7M440_GRIFR</name>
<organism evidence="1 2">
    <name type="scientific">Grifola frondosa</name>
    <name type="common">Maitake</name>
    <name type="synonym">Polyporus frondosus</name>
    <dbReference type="NCBI Taxonomy" id="5627"/>
    <lineage>
        <taxon>Eukaryota</taxon>
        <taxon>Fungi</taxon>
        <taxon>Dikarya</taxon>
        <taxon>Basidiomycota</taxon>
        <taxon>Agaricomycotina</taxon>
        <taxon>Agaricomycetes</taxon>
        <taxon>Polyporales</taxon>
        <taxon>Grifolaceae</taxon>
        <taxon>Grifola</taxon>
    </lineage>
</organism>
<dbReference type="EMBL" id="LUGG01000011">
    <property type="protein sequence ID" value="OBZ71685.1"/>
    <property type="molecule type" value="Genomic_DNA"/>
</dbReference>
<dbReference type="STRING" id="5627.A0A1C7M440"/>
<proteinExistence type="predicted"/>
<comment type="caution">
    <text evidence="1">The sequence shown here is derived from an EMBL/GenBank/DDBJ whole genome shotgun (WGS) entry which is preliminary data.</text>
</comment>
<accession>A0A1C7M440</accession>
<dbReference type="OrthoDB" id="3055037at2759"/>
<gene>
    <name evidence="1" type="ORF">A0H81_08727</name>
</gene>
<evidence type="ECO:0000313" key="1">
    <source>
        <dbReference type="EMBL" id="OBZ71685.1"/>
    </source>
</evidence>
<protein>
    <submittedName>
        <fullName evidence="1">Uncharacterized protein</fullName>
    </submittedName>
</protein>
<evidence type="ECO:0000313" key="2">
    <source>
        <dbReference type="Proteomes" id="UP000092993"/>
    </source>
</evidence>
<dbReference type="Proteomes" id="UP000092993">
    <property type="component" value="Unassembled WGS sequence"/>
</dbReference>
<keyword evidence="2" id="KW-1185">Reference proteome</keyword>
<sequence>MTETLGLSDHIDLSTAIKFIRLASALKPRILHSQTPSWDANHIPAVLPDNICMFLAQRLGLPLQYIDGLWDTFNILVWLDGESLLEVDASPHMHDQIAIDFQLCGRMLYPAIHICDHAYCNK</sequence>
<reference evidence="1 2" key="1">
    <citation type="submission" date="2016-03" db="EMBL/GenBank/DDBJ databases">
        <title>Whole genome sequencing of Grifola frondosa 9006-11.</title>
        <authorList>
            <person name="Min B."/>
            <person name="Park H."/>
            <person name="Kim J.-G."/>
            <person name="Cho H."/>
            <person name="Oh Y.-L."/>
            <person name="Kong W.-S."/>
            <person name="Choi I.-G."/>
        </authorList>
    </citation>
    <scope>NUCLEOTIDE SEQUENCE [LARGE SCALE GENOMIC DNA]</scope>
    <source>
        <strain evidence="1 2">9006-11</strain>
    </source>
</reference>